<name>A0A9X3I452_9ACTN</name>
<evidence type="ECO:0000256" key="5">
    <source>
        <dbReference type="SAM" id="MobiDB-lite"/>
    </source>
</evidence>
<evidence type="ECO:0000313" key="8">
    <source>
        <dbReference type="EMBL" id="MCX2964348.1"/>
    </source>
</evidence>
<dbReference type="Pfam" id="PF00520">
    <property type="entry name" value="Ion_trans"/>
    <property type="match status" value="1"/>
</dbReference>
<dbReference type="EMBL" id="JAPKFM010000007">
    <property type="protein sequence ID" value="MCX2964348.1"/>
    <property type="molecule type" value="Genomic_DNA"/>
</dbReference>
<comment type="caution">
    <text evidence="8">The sequence shown here is derived from an EMBL/GenBank/DDBJ whole genome shotgun (WGS) entry which is preliminary data.</text>
</comment>
<dbReference type="AlphaFoldDB" id="A0A9X3I452"/>
<keyword evidence="4 6" id="KW-0472">Membrane</keyword>
<feature type="compositionally biased region" description="Low complexity" evidence="5">
    <location>
        <begin position="256"/>
        <end position="272"/>
    </location>
</feature>
<feature type="transmembrane region" description="Helical" evidence="6">
    <location>
        <begin position="142"/>
        <end position="168"/>
    </location>
</feature>
<dbReference type="PANTHER" id="PTHR10037:SF62">
    <property type="entry name" value="SODIUM CHANNEL PROTEIN 60E"/>
    <property type="match status" value="1"/>
</dbReference>
<dbReference type="PANTHER" id="PTHR10037">
    <property type="entry name" value="VOLTAGE-GATED CATION CHANNEL CALCIUM AND SODIUM"/>
    <property type="match status" value="1"/>
</dbReference>
<dbReference type="InterPro" id="IPR005821">
    <property type="entry name" value="Ion_trans_dom"/>
</dbReference>
<dbReference type="Gene3D" id="1.20.120.350">
    <property type="entry name" value="Voltage-gated potassium channels. Chain C"/>
    <property type="match status" value="1"/>
</dbReference>
<comment type="subcellular location">
    <subcellularLocation>
        <location evidence="1">Membrane</location>
        <topology evidence="1">Multi-pass membrane protein</topology>
    </subcellularLocation>
</comment>
<dbReference type="InterPro" id="IPR027359">
    <property type="entry name" value="Volt_channel_dom_sf"/>
</dbReference>
<evidence type="ECO:0000259" key="7">
    <source>
        <dbReference type="Pfam" id="PF00520"/>
    </source>
</evidence>
<evidence type="ECO:0000256" key="2">
    <source>
        <dbReference type="ARBA" id="ARBA00022692"/>
    </source>
</evidence>
<feature type="transmembrane region" description="Helical" evidence="6">
    <location>
        <begin position="35"/>
        <end position="58"/>
    </location>
</feature>
<dbReference type="Proteomes" id="UP001143347">
    <property type="component" value="Unassembled WGS sequence"/>
</dbReference>
<evidence type="ECO:0000256" key="1">
    <source>
        <dbReference type="ARBA" id="ARBA00004141"/>
    </source>
</evidence>
<evidence type="ECO:0000313" key="9">
    <source>
        <dbReference type="Proteomes" id="UP001143347"/>
    </source>
</evidence>
<gene>
    <name evidence="8" type="ORF">OSB52_09625</name>
</gene>
<dbReference type="Gene3D" id="1.10.287.70">
    <property type="match status" value="1"/>
</dbReference>
<feature type="transmembrane region" description="Helical" evidence="6">
    <location>
        <begin position="99"/>
        <end position="122"/>
    </location>
</feature>
<organism evidence="8 9">
    <name type="scientific">Gordonia aquimaris</name>
    <dbReference type="NCBI Taxonomy" id="2984863"/>
    <lineage>
        <taxon>Bacteria</taxon>
        <taxon>Bacillati</taxon>
        <taxon>Actinomycetota</taxon>
        <taxon>Actinomycetes</taxon>
        <taxon>Mycobacteriales</taxon>
        <taxon>Gordoniaceae</taxon>
        <taxon>Gordonia</taxon>
    </lineage>
</organism>
<dbReference type="GO" id="GO:0001518">
    <property type="term" value="C:voltage-gated sodium channel complex"/>
    <property type="evidence" value="ECO:0007669"/>
    <property type="project" value="TreeGrafter"/>
</dbReference>
<keyword evidence="3 6" id="KW-1133">Transmembrane helix</keyword>
<dbReference type="GO" id="GO:0005248">
    <property type="term" value="F:voltage-gated sodium channel activity"/>
    <property type="evidence" value="ECO:0007669"/>
    <property type="project" value="TreeGrafter"/>
</dbReference>
<proteinExistence type="predicted"/>
<protein>
    <submittedName>
        <fullName evidence="8">Ion transporter</fullName>
    </submittedName>
</protein>
<sequence length="307" mass="33845">MKRIERPDTRFISDDDLDVAPWRLRLERWIESPRVQWFVVGVIAFNAVVLGALTTSWGRGSGHWVLSLLDNACLAIFVCEISCKLIAVGPRFFRSGWNIFDFVVVAVSLVPASGASSALRAIRALRILRLVSAFPQMRRVVAAVFAAVPGMISIIALLGLVFYIAAVMATSMFGEKFPEWFGDLGASAYTLFQIMTLESWSMGIVRPVMEVYPWAWAFFVPFIVLSAFTVLNLFLAVIVDSMQAIQRRDDPDAESSEAAGTAASAAPALSGEETAELRQEIADLRTTITLLHAELRAGEDDRLADPR</sequence>
<feature type="region of interest" description="Disordered" evidence="5">
    <location>
        <begin position="249"/>
        <end position="274"/>
    </location>
</feature>
<evidence type="ECO:0000256" key="6">
    <source>
        <dbReference type="SAM" id="Phobius"/>
    </source>
</evidence>
<evidence type="ECO:0000256" key="4">
    <source>
        <dbReference type="ARBA" id="ARBA00023136"/>
    </source>
</evidence>
<keyword evidence="9" id="KW-1185">Reference proteome</keyword>
<feature type="transmembrane region" description="Helical" evidence="6">
    <location>
        <begin position="214"/>
        <end position="239"/>
    </location>
</feature>
<dbReference type="RefSeq" id="WP_266061481.1">
    <property type="nucleotide sequence ID" value="NZ_JAPKFM010000007.1"/>
</dbReference>
<dbReference type="InterPro" id="IPR043203">
    <property type="entry name" value="VGCC_Ca_Na"/>
</dbReference>
<evidence type="ECO:0000256" key="3">
    <source>
        <dbReference type="ARBA" id="ARBA00022989"/>
    </source>
</evidence>
<dbReference type="SUPFAM" id="SSF81324">
    <property type="entry name" value="Voltage-gated potassium channels"/>
    <property type="match status" value="1"/>
</dbReference>
<keyword evidence="2 6" id="KW-0812">Transmembrane</keyword>
<accession>A0A9X3I452</accession>
<feature type="domain" description="Ion transport" evidence="7">
    <location>
        <begin position="35"/>
        <end position="248"/>
    </location>
</feature>
<reference evidence="8" key="1">
    <citation type="submission" date="2022-10" db="EMBL/GenBank/DDBJ databases">
        <title>WGS of marine actinomycetes from Thailand.</title>
        <authorList>
            <person name="Thawai C."/>
        </authorList>
    </citation>
    <scope>NUCLEOTIDE SEQUENCE</scope>
    <source>
        <strain evidence="8">SW21</strain>
    </source>
</reference>